<protein>
    <submittedName>
        <fullName evidence="2">Uncharacterized protein</fullName>
    </submittedName>
</protein>
<feature type="compositionally biased region" description="Polar residues" evidence="1">
    <location>
        <begin position="159"/>
        <end position="170"/>
    </location>
</feature>
<evidence type="ECO:0000313" key="2">
    <source>
        <dbReference type="EMBL" id="OQD76872.1"/>
    </source>
</evidence>
<sequence>MTGTFRQYIAGYSAKAEPLQRRKTALLKDTPRQSFSRRTEREFANSPWSVHFDRTKQLYADLGASKESGHGAISEARLRPRQSRFTAGANGGSTHYVPEQDATLTAKKAKANQPTTDMVCTQEEAPRYMKDSAHWLATTARQDSLVPTRPDWTEEYSPTPLTSTARPSRSTEAWTYAKRNHRSHTAQAIVRY</sequence>
<organism evidence="2 3">
    <name type="scientific">Penicillium decumbens</name>
    <dbReference type="NCBI Taxonomy" id="69771"/>
    <lineage>
        <taxon>Eukaryota</taxon>
        <taxon>Fungi</taxon>
        <taxon>Dikarya</taxon>
        <taxon>Ascomycota</taxon>
        <taxon>Pezizomycotina</taxon>
        <taxon>Eurotiomycetes</taxon>
        <taxon>Eurotiomycetidae</taxon>
        <taxon>Eurotiales</taxon>
        <taxon>Aspergillaceae</taxon>
        <taxon>Penicillium</taxon>
    </lineage>
</organism>
<proteinExistence type="predicted"/>
<evidence type="ECO:0000256" key="1">
    <source>
        <dbReference type="SAM" id="MobiDB-lite"/>
    </source>
</evidence>
<gene>
    <name evidence="2" type="ORF">PENDEC_c003G06619</name>
</gene>
<reference evidence="3" key="1">
    <citation type="journal article" date="2017" name="Nat. Microbiol.">
        <title>Global analysis of biosynthetic gene clusters reveals vast potential of secondary metabolite production in Penicillium species.</title>
        <authorList>
            <person name="Nielsen J.C."/>
            <person name="Grijseels S."/>
            <person name="Prigent S."/>
            <person name="Ji B."/>
            <person name="Dainat J."/>
            <person name="Nielsen K.F."/>
            <person name="Frisvad J.C."/>
            <person name="Workman M."/>
            <person name="Nielsen J."/>
        </authorList>
    </citation>
    <scope>NUCLEOTIDE SEQUENCE [LARGE SCALE GENOMIC DNA]</scope>
    <source>
        <strain evidence="3">IBT 11843</strain>
    </source>
</reference>
<dbReference type="STRING" id="69771.A0A1V6PJN7"/>
<name>A0A1V6PJN7_PENDC</name>
<evidence type="ECO:0000313" key="3">
    <source>
        <dbReference type="Proteomes" id="UP000191522"/>
    </source>
</evidence>
<dbReference type="AlphaFoldDB" id="A0A1V6PJN7"/>
<keyword evidence="3" id="KW-1185">Reference proteome</keyword>
<feature type="region of interest" description="Disordered" evidence="1">
    <location>
        <begin position="148"/>
        <end position="170"/>
    </location>
</feature>
<accession>A0A1V6PJN7</accession>
<dbReference type="EMBL" id="MDYL01000003">
    <property type="protein sequence ID" value="OQD76872.1"/>
    <property type="molecule type" value="Genomic_DNA"/>
</dbReference>
<comment type="caution">
    <text evidence="2">The sequence shown here is derived from an EMBL/GenBank/DDBJ whole genome shotgun (WGS) entry which is preliminary data.</text>
</comment>
<dbReference type="Proteomes" id="UP000191522">
    <property type="component" value="Unassembled WGS sequence"/>
</dbReference>